<feature type="compositionally biased region" description="Low complexity" evidence="1">
    <location>
        <begin position="21"/>
        <end position="31"/>
    </location>
</feature>
<organism evidence="2 3">
    <name type="scientific">Boletus edulis BED1</name>
    <dbReference type="NCBI Taxonomy" id="1328754"/>
    <lineage>
        <taxon>Eukaryota</taxon>
        <taxon>Fungi</taxon>
        <taxon>Dikarya</taxon>
        <taxon>Basidiomycota</taxon>
        <taxon>Agaricomycotina</taxon>
        <taxon>Agaricomycetes</taxon>
        <taxon>Agaricomycetidae</taxon>
        <taxon>Boletales</taxon>
        <taxon>Boletineae</taxon>
        <taxon>Boletaceae</taxon>
        <taxon>Boletoideae</taxon>
        <taxon>Boletus</taxon>
    </lineage>
</organism>
<feature type="region of interest" description="Disordered" evidence="1">
    <location>
        <begin position="1"/>
        <end position="31"/>
    </location>
</feature>
<feature type="compositionally biased region" description="Basic and acidic residues" evidence="1">
    <location>
        <begin position="1"/>
        <end position="13"/>
    </location>
</feature>
<reference evidence="2" key="2">
    <citation type="journal article" date="2020" name="Nat. Commun.">
        <title>Large-scale genome sequencing of mycorrhizal fungi provides insights into the early evolution of symbiotic traits.</title>
        <authorList>
            <person name="Miyauchi S."/>
            <person name="Kiss E."/>
            <person name="Kuo A."/>
            <person name="Drula E."/>
            <person name="Kohler A."/>
            <person name="Sanchez-Garcia M."/>
            <person name="Morin E."/>
            <person name="Andreopoulos B."/>
            <person name="Barry K.W."/>
            <person name="Bonito G."/>
            <person name="Buee M."/>
            <person name="Carver A."/>
            <person name="Chen C."/>
            <person name="Cichocki N."/>
            <person name="Clum A."/>
            <person name="Culley D."/>
            <person name="Crous P.W."/>
            <person name="Fauchery L."/>
            <person name="Girlanda M."/>
            <person name="Hayes R.D."/>
            <person name="Keri Z."/>
            <person name="LaButti K."/>
            <person name="Lipzen A."/>
            <person name="Lombard V."/>
            <person name="Magnuson J."/>
            <person name="Maillard F."/>
            <person name="Murat C."/>
            <person name="Nolan M."/>
            <person name="Ohm R.A."/>
            <person name="Pangilinan J."/>
            <person name="Pereira M.F."/>
            <person name="Perotto S."/>
            <person name="Peter M."/>
            <person name="Pfister S."/>
            <person name="Riley R."/>
            <person name="Sitrit Y."/>
            <person name="Stielow J.B."/>
            <person name="Szollosi G."/>
            <person name="Zifcakova L."/>
            <person name="Stursova M."/>
            <person name="Spatafora J.W."/>
            <person name="Tedersoo L."/>
            <person name="Vaario L.M."/>
            <person name="Yamada A."/>
            <person name="Yan M."/>
            <person name="Wang P."/>
            <person name="Xu J."/>
            <person name="Bruns T."/>
            <person name="Baldrian P."/>
            <person name="Vilgalys R."/>
            <person name="Dunand C."/>
            <person name="Henrissat B."/>
            <person name="Grigoriev I.V."/>
            <person name="Hibbett D."/>
            <person name="Nagy L.G."/>
            <person name="Martin F.M."/>
        </authorList>
    </citation>
    <scope>NUCLEOTIDE SEQUENCE</scope>
    <source>
        <strain evidence="2">BED1</strain>
    </source>
</reference>
<dbReference type="Proteomes" id="UP001194468">
    <property type="component" value="Unassembled WGS sequence"/>
</dbReference>
<protein>
    <submittedName>
        <fullName evidence="2">Uncharacterized protein</fullName>
    </submittedName>
</protein>
<accession>A0AAD4GGY7</accession>
<evidence type="ECO:0000256" key="1">
    <source>
        <dbReference type="SAM" id="MobiDB-lite"/>
    </source>
</evidence>
<keyword evidence="3" id="KW-1185">Reference proteome</keyword>
<reference evidence="2" key="1">
    <citation type="submission" date="2019-10" db="EMBL/GenBank/DDBJ databases">
        <authorList>
            <consortium name="DOE Joint Genome Institute"/>
            <person name="Kuo A."/>
            <person name="Miyauchi S."/>
            <person name="Kiss E."/>
            <person name="Drula E."/>
            <person name="Kohler A."/>
            <person name="Sanchez-Garcia M."/>
            <person name="Andreopoulos B."/>
            <person name="Barry K.W."/>
            <person name="Bonito G."/>
            <person name="Buee M."/>
            <person name="Carver A."/>
            <person name="Chen C."/>
            <person name="Cichocki N."/>
            <person name="Clum A."/>
            <person name="Culley D."/>
            <person name="Crous P.W."/>
            <person name="Fauchery L."/>
            <person name="Girlanda M."/>
            <person name="Hayes R."/>
            <person name="Keri Z."/>
            <person name="LaButti K."/>
            <person name="Lipzen A."/>
            <person name="Lombard V."/>
            <person name="Magnuson J."/>
            <person name="Maillard F."/>
            <person name="Morin E."/>
            <person name="Murat C."/>
            <person name="Nolan M."/>
            <person name="Ohm R."/>
            <person name="Pangilinan J."/>
            <person name="Pereira M."/>
            <person name="Perotto S."/>
            <person name="Peter M."/>
            <person name="Riley R."/>
            <person name="Sitrit Y."/>
            <person name="Stielow B."/>
            <person name="Szollosi G."/>
            <person name="Zifcakova L."/>
            <person name="Stursova M."/>
            <person name="Spatafora J.W."/>
            <person name="Tedersoo L."/>
            <person name="Vaario L.-M."/>
            <person name="Yamada A."/>
            <person name="Yan M."/>
            <person name="Wang P."/>
            <person name="Xu J."/>
            <person name="Bruns T."/>
            <person name="Baldrian P."/>
            <person name="Vilgalys R."/>
            <person name="Henrissat B."/>
            <person name="Grigoriev I.V."/>
            <person name="Hibbett D."/>
            <person name="Nagy L.G."/>
            <person name="Martin F.M."/>
        </authorList>
    </citation>
    <scope>NUCLEOTIDE SEQUENCE</scope>
    <source>
        <strain evidence="2">BED1</strain>
    </source>
</reference>
<gene>
    <name evidence="2" type="ORF">L210DRAFT_986300</name>
</gene>
<evidence type="ECO:0000313" key="3">
    <source>
        <dbReference type="Proteomes" id="UP001194468"/>
    </source>
</evidence>
<dbReference type="AlphaFoldDB" id="A0AAD4GGY7"/>
<proteinExistence type="predicted"/>
<evidence type="ECO:0000313" key="2">
    <source>
        <dbReference type="EMBL" id="KAF8444452.1"/>
    </source>
</evidence>
<dbReference type="EMBL" id="WHUW01000006">
    <property type="protein sequence ID" value="KAF8444452.1"/>
    <property type="molecule type" value="Genomic_DNA"/>
</dbReference>
<name>A0AAD4GGY7_BOLED</name>
<sequence length="137" mass="15744">MLQSRIVDEDTAARRPRQPRRSSPIQSSPPHRLLLSHHHRHIVDKDAVSTQHNQLGTMQDLNEAIILGRDALEHLTKGHPDRSLSLNNLAAVLSTWYNQPGHPHRSESLDNLAGYIRSWFARSELFQDQEEPFNLYS</sequence>
<comment type="caution">
    <text evidence="2">The sequence shown here is derived from an EMBL/GenBank/DDBJ whole genome shotgun (WGS) entry which is preliminary data.</text>
</comment>